<evidence type="ECO:0000313" key="7">
    <source>
        <dbReference type="Proteomes" id="UP000196655"/>
    </source>
</evidence>
<evidence type="ECO:0000256" key="3">
    <source>
        <dbReference type="ARBA" id="ARBA00023125"/>
    </source>
</evidence>
<dbReference type="PRINTS" id="PR00036">
    <property type="entry name" value="HTHLACI"/>
</dbReference>
<keyword evidence="3" id="KW-0238">DNA-binding</keyword>
<dbReference type="SUPFAM" id="SSF47413">
    <property type="entry name" value="lambda repressor-like DNA-binding domains"/>
    <property type="match status" value="1"/>
</dbReference>
<dbReference type="OrthoDB" id="9784962at2"/>
<dbReference type="PROSITE" id="PS50932">
    <property type="entry name" value="HTH_LACI_2"/>
    <property type="match status" value="1"/>
</dbReference>
<dbReference type="AlphaFoldDB" id="A0A211ZC37"/>
<dbReference type="InterPro" id="IPR010982">
    <property type="entry name" value="Lambda_DNA-bd_dom_sf"/>
</dbReference>
<name>A0A211ZC37_9PROT</name>
<dbReference type="GO" id="GO:0003700">
    <property type="term" value="F:DNA-binding transcription factor activity"/>
    <property type="evidence" value="ECO:0007669"/>
    <property type="project" value="TreeGrafter"/>
</dbReference>
<dbReference type="SMART" id="SM00354">
    <property type="entry name" value="HTH_LACI"/>
    <property type="match status" value="1"/>
</dbReference>
<dbReference type="Pfam" id="PF00356">
    <property type="entry name" value="LacI"/>
    <property type="match status" value="1"/>
</dbReference>
<dbReference type="EMBL" id="NHON01000088">
    <property type="protein sequence ID" value="OWJ62813.1"/>
    <property type="molecule type" value="Genomic_DNA"/>
</dbReference>
<dbReference type="InterPro" id="IPR028082">
    <property type="entry name" value="Peripla_BP_I"/>
</dbReference>
<keyword evidence="7" id="KW-1185">Reference proteome</keyword>
<dbReference type="PANTHER" id="PTHR30146:SF148">
    <property type="entry name" value="HTH-TYPE TRANSCRIPTIONAL REPRESSOR PURR-RELATED"/>
    <property type="match status" value="1"/>
</dbReference>
<keyword evidence="2" id="KW-0805">Transcription regulation</keyword>
<dbReference type="CDD" id="cd06267">
    <property type="entry name" value="PBP1_LacI_sugar_binding-like"/>
    <property type="match status" value="1"/>
</dbReference>
<dbReference type="InterPro" id="IPR000843">
    <property type="entry name" value="HTH_LacI"/>
</dbReference>
<evidence type="ECO:0000256" key="4">
    <source>
        <dbReference type="ARBA" id="ARBA00023163"/>
    </source>
</evidence>
<dbReference type="GO" id="GO:0000976">
    <property type="term" value="F:transcription cis-regulatory region binding"/>
    <property type="evidence" value="ECO:0007669"/>
    <property type="project" value="TreeGrafter"/>
</dbReference>
<dbReference type="Gene3D" id="1.10.260.40">
    <property type="entry name" value="lambda repressor-like DNA-binding domains"/>
    <property type="match status" value="1"/>
</dbReference>
<sequence length="338" mass="36206">MATIRDVARAAGVSTATVSAVVNDSAYVSPALRARVLAAISELQYAPSAVARNLKRGTSQLIALVVADLANPFFARIVCAAEAAATAWGYSLVVFNSDEKPEAERRALSRIKTLSCDGVVLVPVGSQSQYLKRDFEGNSMPSVLFGRTVDGNRSDTVTLDNVSAARQVTTYLLDLGHRRIGTITGPLHLSSGRGRLDGMLEAMQARGVSPEADHIRSGDFRENVAYSVTRDLLQQPDRPTALYVANGVMALGAMRAIVDLGLRCPEDISVASTDTIPGIGGLRPRLTRTEHPVDDMTNEALRMLVDRINHGVELPPRKVMFQPTFVLGDSCGPVVGHS</sequence>
<dbReference type="InterPro" id="IPR046335">
    <property type="entry name" value="LacI/GalR-like_sensor"/>
</dbReference>
<protein>
    <submittedName>
        <fullName evidence="6">LacI family transcriptional regulator</fullName>
    </submittedName>
</protein>
<reference evidence="7" key="1">
    <citation type="submission" date="2017-05" db="EMBL/GenBank/DDBJ databases">
        <authorList>
            <person name="Macchi M."/>
            <person name="Festa S."/>
            <person name="Coppotelli B.M."/>
            <person name="Morelli I.S."/>
        </authorList>
    </citation>
    <scope>NUCLEOTIDE SEQUENCE [LARGE SCALE GENOMIC DNA]</scope>
    <source>
        <strain evidence="7">I</strain>
    </source>
</reference>
<accession>A0A211ZC37</accession>
<proteinExistence type="predicted"/>
<keyword evidence="4" id="KW-0804">Transcription</keyword>
<gene>
    <name evidence="6" type="ORF">BWR60_29450</name>
</gene>
<evidence type="ECO:0000313" key="6">
    <source>
        <dbReference type="EMBL" id="OWJ62813.1"/>
    </source>
</evidence>
<dbReference type="PANTHER" id="PTHR30146">
    <property type="entry name" value="LACI-RELATED TRANSCRIPTIONAL REPRESSOR"/>
    <property type="match status" value="1"/>
</dbReference>
<dbReference type="RefSeq" id="WP_088155742.1">
    <property type="nucleotide sequence ID" value="NZ_NHON01000088.1"/>
</dbReference>
<organism evidence="6 7">
    <name type="scientific">Inquilinus limosus</name>
    <dbReference type="NCBI Taxonomy" id="171674"/>
    <lineage>
        <taxon>Bacteria</taxon>
        <taxon>Pseudomonadati</taxon>
        <taxon>Pseudomonadota</taxon>
        <taxon>Alphaproteobacteria</taxon>
        <taxon>Rhodospirillales</taxon>
        <taxon>Rhodospirillaceae</taxon>
        <taxon>Inquilinus</taxon>
    </lineage>
</organism>
<keyword evidence="1" id="KW-0678">Repressor</keyword>
<dbReference type="SUPFAM" id="SSF53822">
    <property type="entry name" value="Periplasmic binding protein-like I"/>
    <property type="match status" value="1"/>
</dbReference>
<evidence type="ECO:0000256" key="1">
    <source>
        <dbReference type="ARBA" id="ARBA00022491"/>
    </source>
</evidence>
<evidence type="ECO:0000256" key="2">
    <source>
        <dbReference type="ARBA" id="ARBA00023015"/>
    </source>
</evidence>
<feature type="domain" description="HTH lacI-type" evidence="5">
    <location>
        <begin position="2"/>
        <end position="56"/>
    </location>
</feature>
<dbReference type="Proteomes" id="UP000196655">
    <property type="component" value="Unassembled WGS sequence"/>
</dbReference>
<evidence type="ECO:0000259" key="5">
    <source>
        <dbReference type="PROSITE" id="PS50932"/>
    </source>
</evidence>
<dbReference type="CDD" id="cd01392">
    <property type="entry name" value="HTH_LacI"/>
    <property type="match status" value="1"/>
</dbReference>
<comment type="caution">
    <text evidence="6">The sequence shown here is derived from an EMBL/GenBank/DDBJ whole genome shotgun (WGS) entry which is preliminary data.</text>
</comment>
<dbReference type="Pfam" id="PF13377">
    <property type="entry name" value="Peripla_BP_3"/>
    <property type="match status" value="1"/>
</dbReference>
<dbReference type="Gene3D" id="3.40.50.2300">
    <property type="match status" value="2"/>
</dbReference>
<dbReference type="PROSITE" id="PS00356">
    <property type="entry name" value="HTH_LACI_1"/>
    <property type="match status" value="1"/>
</dbReference>